<dbReference type="InterPro" id="IPR052788">
    <property type="entry name" value="RING-type_E3_ligase_ATL"/>
</dbReference>
<evidence type="ECO:0000256" key="4">
    <source>
        <dbReference type="PROSITE-ProRule" id="PRU00175"/>
    </source>
</evidence>
<dbReference type="Gene3D" id="3.30.40.10">
    <property type="entry name" value="Zinc/RING finger domain, C3HC4 (zinc finger)"/>
    <property type="match status" value="1"/>
</dbReference>
<name>A0A1V0SHX3_9VIRU</name>
<protein>
    <submittedName>
        <fullName evidence="7">RING finger domain protein</fullName>
    </submittedName>
</protein>
<keyword evidence="2 4" id="KW-0863">Zinc-finger</keyword>
<dbReference type="Pfam" id="PF13639">
    <property type="entry name" value="zf-RING_2"/>
    <property type="match status" value="1"/>
</dbReference>
<dbReference type="EMBL" id="KY684108">
    <property type="protein sequence ID" value="ARF11244.1"/>
    <property type="molecule type" value="Genomic_DNA"/>
</dbReference>
<evidence type="ECO:0000256" key="5">
    <source>
        <dbReference type="SAM" id="Phobius"/>
    </source>
</evidence>
<organism evidence="7">
    <name type="scientific">Klosneuvirus KNV1</name>
    <dbReference type="NCBI Taxonomy" id="1977640"/>
    <lineage>
        <taxon>Viruses</taxon>
        <taxon>Varidnaviria</taxon>
        <taxon>Bamfordvirae</taxon>
        <taxon>Nucleocytoviricota</taxon>
        <taxon>Megaviricetes</taxon>
        <taxon>Imitervirales</taxon>
        <taxon>Mimiviridae</taxon>
        <taxon>Klosneuvirinae</taxon>
        <taxon>Klosneuvirus</taxon>
    </lineage>
</organism>
<accession>A0A1V0SHX3</accession>
<evidence type="ECO:0000313" key="7">
    <source>
        <dbReference type="EMBL" id="ARF11244.1"/>
    </source>
</evidence>
<sequence>MSQTGIEVYRIKVLVAITYLSYLLIENSNHALTCDIWIIGLLRVLHRLPWIFPVFSKEDTMKYQVCSIPISLLLHATLLIRRTYDQYSYCETSGNLESAIYFETYFALILYIAFMIAACVSQITFVPPIYKKIKLESIPFVSITKWNQTDRMCCICYDDFIMIDKLAVIQCGHYDHVDCMNEWIEKSQSCPRCKHKVI</sequence>
<proteinExistence type="predicted"/>
<keyword evidence="3" id="KW-0862">Zinc</keyword>
<dbReference type="GO" id="GO:0008270">
    <property type="term" value="F:zinc ion binding"/>
    <property type="evidence" value="ECO:0007669"/>
    <property type="project" value="UniProtKB-KW"/>
</dbReference>
<gene>
    <name evidence="7" type="ORF">Klosneuvirus_1_101</name>
</gene>
<evidence type="ECO:0000256" key="1">
    <source>
        <dbReference type="ARBA" id="ARBA00022723"/>
    </source>
</evidence>
<keyword evidence="5" id="KW-0472">Membrane</keyword>
<dbReference type="SUPFAM" id="SSF57850">
    <property type="entry name" value="RING/U-box"/>
    <property type="match status" value="1"/>
</dbReference>
<dbReference type="InterPro" id="IPR013083">
    <property type="entry name" value="Znf_RING/FYVE/PHD"/>
</dbReference>
<reference evidence="7" key="1">
    <citation type="journal article" date="2017" name="Science">
        <title>Giant viruses with an expanded complement of translation system components.</title>
        <authorList>
            <person name="Schulz F."/>
            <person name="Yutin N."/>
            <person name="Ivanova N.N."/>
            <person name="Ortega D.R."/>
            <person name="Lee T.K."/>
            <person name="Vierheilig J."/>
            <person name="Daims H."/>
            <person name="Horn M."/>
            <person name="Wagner M."/>
            <person name="Jensen G.J."/>
            <person name="Kyrpides N.C."/>
            <person name="Koonin E.V."/>
            <person name="Woyke T."/>
        </authorList>
    </citation>
    <scope>NUCLEOTIDE SEQUENCE</scope>
    <source>
        <strain evidence="7">KNV1</strain>
    </source>
</reference>
<feature type="transmembrane region" description="Helical" evidence="5">
    <location>
        <begin position="104"/>
        <end position="126"/>
    </location>
</feature>
<keyword evidence="1" id="KW-0479">Metal-binding</keyword>
<evidence type="ECO:0000256" key="3">
    <source>
        <dbReference type="ARBA" id="ARBA00022833"/>
    </source>
</evidence>
<evidence type="ECO:0000256" key="2">
    <source>
        <dbReference type="ARBA" id="ARBA00022771"/>
    </source>
</evidence>
<keyword evidence="5" id="KW-0812">Transmembrane</keyword>
<dbReference type="InterPro" id="IPR001841">
    <property type="entry name" value="Znf_RING"/>
</dbReference>
<evidence type="ECO:0000259" key="6">
    <source>
        <dbReference type="PROSITE" id="PS50089"/>
    </source>
</evidence>
<dbReference type="PANTHER" id="PTHR45798:SF97">
    <property type="entry name" value="ALCOHOL-SENSITIVE RING FINGER PROTEIN 1"/>
    <property type="match status" value="1"/>
</dbReference>
<dbReference type="PANTHER" id="PTHR45798">
    <property type="entry name" value="RING-H2 FINGER PROTEIN ATL61-RELATED-RELATED"/>
    <property type="match status" value="1"/>
</dbReference>
<feature type="domain" description="RING-type" evidence="6">
    <location>
        <begin position="153"/>
        <end position="194"/>
    </location>
</feature>
<keyword evidence="5" id="KW-1133">Transmembrane helix</keyword>
<dbReference type="PROSITE" id="PS50089">
    <property type="entry name" value="ZF_RING_2"/>
    <property type="match status" value="1"/>
</dbReference>